<reference evidence="6 7" key="1">
    <citation type="submission" date="2018-05" db="EMBL/GenBank/DDBJ databases">
        <title>Vibrio limimaris sp. nov., isolated from marine sediment.</title>
        <authorList>
            <person name="Li C.-M."/>
        </authorList>
    </citation>
    <scope>NUCLEOTIDE SEQUENCE [LARGE SCALE GENOMIC DNA]</scope>
    <source>
        <strain evidence="6 7">E4404</strain>
    </source>
</reference>
<dbReference type="SUPFAM" id="SSF51905">
    <property type="entry name" value="FAD/NAD(P)-binding domain"/>
    <property type="match status" value="1"/>
</dbReference>
<protein>
    <recommendedName>
        <fullName evidence="4">Anaerobic glycerol-3-phosphate dehydrogenase subunit B</fullName>
        <shortName evidence="4">Anaerobic G-3-P dehydrogenase subunit B</shortName>
        <shortName evidence="4">Anaerobic G3Pdhase B</shortName>
        <ecNumber evidence="4">1.1.5.3</ecNumber>
    </recommendedName>
</protein>
<dbReference type="RefSeq" id="WP_109320443.1">
    <property type="nucleotide sequence ID" value="NZ_QFWT01000008.1"/>
</dbReference>
<name>A0A2U3B793_9VIBR</name>
<accession>A0A2U3B793</accession>
<proteinExistence type="inferred from homology"/>
<keyword evidence="7" id="KW-1185">Reference proteome</keyword>
<keyword evidence="2 4" id="KW-0288">FMN</keyword>
<dbReference type="EC" id="1.1.5.3" evidence="4"/>
<dbReference type="PANTHER" id="PTHR42949">
    <property type="entry name" value="ANAEROBIC GLYCEROL-3-PHOSPHATE DEHYDROGENASE SUBUNIT B"/>
    <property type="match status" value="1"/>
</dbReference>
<gene>
    <name evidence="4" type="primary">glpB</name>
    <name evidence="6" type="ORF">DI392_14705</name>
</gene>
<evidence type="ECO:0000259" key="5">
    <source>
        <dbReference type="Pfam" id="PF00890"/>
    </source>
</evidence>
<dbReference type="Pfam" id="PF00890">
    <property type="entry name" value="FAD_binding_2"/>
    <property type="match status" value="1"/>
</dbReference>
<dbReference type="InterPro" id="IPR036188">
    <property type="entry name" value="FAD/NAD-bd_sf"/>
</dbReference>
<dbReference type="InterPro" id="IPR009158">
    <property type="entry name" value="G3P_DH_GlpB_su"/>
</dbReference>
<dbReference type="UniPathway" id="UPA00618">
    <property type="reaction ID" value="UER00673"/>
</dbReference>
<dbReference type="InterPro" id="IPR003953">
    <property type="entry name" value="FAD-dep_OxRdtase_2_FAD-bd"/>
</dbReference>
<dbReference type="InterPro" id="IPR051691">
    <property type="entry name" value="Metab_Enz_Cyan_OpOx_G3PDH"/>
</dbReference>
<dbReference type="NCBIfam" id="NF003720">
    <property type="entry name" value="PRK05329.1-3"/>
    <property type="match status" value="1"/>
</dbReference>
<dbReference type="GO" id="GO:0009331">
    <property type="term" value="C:glycerol-3-phosphate dehydrogenase (FAD) complex"/>
    <property type="evidence" value="ECO:0007669"/>
    <property type="project" value="InterPro"/>
</dbReference>
<dbReference type="PIRSF" id="PIRSF000141">
    <property type="entry name" value="Anaerobic_G3P_dh"/>
    <property type="match status" value="1"/>
</dbReference>
<evidence type="ECO:0000313" key="6">
    <source>
        <dbReference type="EMBL" id="PWI32657.1"/>
    </source>
</evidence>
<dbReference type="NCBIfam" id="NF003719">
    <property type="entry name" value="PRK05329.1-2"/>
    <property type="match status" value="1"/>
</dbReference>
<evidence type="ECO:0000313" key="7">
    <source>
        <dbReference type="Proteomes" id="UP000245362"/>
    </source>
</evidence>
<evidence type="ECO:0000256" key="3">
    <source>
        <dbReference type="ARBA" id="ARBA00023002"/>
    </source>
</evidence>
<dbReference type="PANTHER" id="PTHR42949:SF3">
    <property type="entry name" value="ANAEROBIC GLYCEROL-3-PHOSPHATE DEHYDROGENASE SUBUNIT B"/>
    <property type="match status" value="1"/>
</dbReference>
<keyword evidence="1 4" id="KW-0285">Flavoprotein</keyword>
<dbReference type="GO" id="GO:0019563">
    <property type="term" value="P:glycerol catabolic process"/>
    <property type="evidence" value="ECO:0007669"/>
    <property type="project" value="UniProtKB-UniRule"/>
</dbReference>
<dbReference type="OrthoDB" id="6395323at2"/>
<dbReference type="GO" id="GO:0004368">
    <property type="term" value="F:glycerol-3-phosphate dehydrogenase (quinone) activity"/>
    <property type="evidence" value="ECO:0007669"/>
    <property type="project" value="UniProtKB-UniRule"/>
</dbReference>
<comment type="pathway">
    <text evidence="4">Polyol metabolism; glycerol degradation via glycerol kinase pathway; glycerone phosphate from sn-glycerol 3-phosphate (anaerobic route): step 1/1.</text>
</comment>
<comment type="subunit">
    <text evidence="4">Composed of a catalytic GlpA/B dimer and of membrane bound GlpC.</text>
</comment>
<dbReference type="EMBL" id="QFWT01000008">
    <property type="protein sequence ID" value="PWI32657.1"/>
    <property type="molecule type" value="Genomic_DNA"/>
</dbReference>
<comment type="catalytic activity">
    <reaction evidence="4">
        <text>a quinone + sn-glycerol 3-phosphate = dihydroxyacetone phosphate + a quinol</text>
        <dbReference type="Rhea" id="RHEA:18977"/>
        <dbReference type="ChEBI" id="CHEBI:24646"/>
        <dbReference type="ChEBI" id="CHEBI:57597"/>
        <dbReference type="ChEBI" id="CHEBI:57642"/>
        <dbReference type="ChEBI" id="CHEBI:132124"/>
        <dbReference type="EC" id="1.1.5.3"/>
    </reaction>
</comment>
<sequence length="446" mass="49298">MLNYDVIVIGSGIAGYSAALRCLEQGLRTAIISSGQSALHFSSGSIDLLSHSPVTHEPVRDPWQEIENLPATLPHHPYARLGIRAVRNGLSWYQSLMDKQGLPMSSLNSQENHYRITTLGTLKSTWLSQPFVKKIDVDFRNTSHIKRIVMISIDGFRDFQPQIAQGNLQHNNAFNDIPVKTAKVTLSAFSRVNRNPHDFRSIDISRILRDDNPFKEFADQLTAVATPDDLVMIPSILGNGDGLELMYKLTQYTKLQFHEVPTMPPSLLGIRIEDTMMHTFISQGGALLKGDQVLGGEFREDNGALTLTHITTKKMAEIGLKARHYVLASGSFFSKGLIAHQKDIEEPIFGLDTSATGERANWHQVGFFSKTPHAFMSFGVTTDNRFLPSVNGRTVNNLFCAGSILSGYNPVAHGCGGGVAISTGYFAAQQILAELRQEMQMKEVRA</sequence>
<dbReference type="HAMAP" id="MF_00753">
    <property type="entry name" value="Glycerol3P_GlpB"/>
    <property type="match status" value="1"/>
</dbReference>
<evidence type="ECO:0000256" key="4">
    <source>
        <dbReference type="HAMAP-Rule" id="MF_00753"/>
    </source>
</evidence>
<comment type="similarity">
    <text evidence="4">Belongs to the anaerobic G-3-P dehydrogenase subunit B family.</text>
</comment>
<comment type="caution">
    <text evidence="6">The sequence shown here is derived from an EMBL/GenBank/DDBJ whole genome shotgun (WGS) entry which is preliminary data.</text>
</comment>
<keyword evidence="3 4" id="KW-0560">Oxidoreductase</keyword>
<dbReference type="Proteomes" id="UP000245362">
    <property type="component" value="Unassembled WGS sequence"/>
</dbReference>
<feature type="domain" description="FAD-dependent oxidoreductase 2 FAD-binding" evidence="5">
    <location>
        <begin position="5"/>
        <end position="419"/>
    </location>
</feature>
<evidence type="ECO:0000256" key="1">
    <source>
        <dbReference type="ARBA" id="ARBA00022630"/>
    </source>
</evidence>
<comment type="cofactor">
    <cofactor evidence="4">
        <name>FMN</name>
        <dbReference type="ChEBI" id="CHEBI:58210"/>
    </cofactor>
</comment>
<dbReference type="NCBIfam" id="TIGR03378">
    <property type="entry name" value="glycerol3P_GlpB"/>
    <property type="match status" value="1"/>
</dbReference>
<dbReference type="AlphaFoldDB" id="A0A2U3B793"/>
<organism evidence="6 7">
    <name type="scientific">Vibrio albus</name>
    <dbReference type="NCBI Taxonomy" id="2200953"/>
    <lineage>
        <taxon>Bacteria</taxon>
        <taxon>Pseudomonadati</taxon>
        <taxon>Pseudomonadota</taxon>
        <taxon>Gammaproteobacteria</taxon>
        <taxon>Vibrionales</taxon>
        <taxon>Vibrionaceae</taxon>
        <taxon>Vibrio</taxon>
    </lineage>
</organism>
<dbReference type="Gene3D" id="3.50.50.60">
    <property type="entry name" value="FAD/NAD(P)-binding domain"/>
    <property type="match status" value="1"/>
</dbReference>
<evidence type="ECO:0000256" key="2">
    <source>
        <dbReference type="ARBA" id="ARBA00022643"/>
    </source>
</evidence>
<comment type="function">
    <text evidence="4">Conversion of glycerol 3-phosphate to dihydroxyacetone. Uses fumarate or nitrate as electron acceptor.</text>
</comment>